<dbReference type="Proteomes" id="UP001241758">
    <property type="component" value="Unassembled WGS sequence"/>
</dbReference>
<feature type="domain" description="Mycothiol-dependent maleylpyruvate isomerase metal-binding" evidence="2">
    <location>
        <begin position="17"/>
        <end position="140"/>
    </location>
</feature>
<dbReference type="SUPFAM" id="SSF109854">
    <property type="entry name" value="DinB/YfiT-like putative metalloenzymes"/>
    <property type="match status" value="1"/>
</dbReference>
<dbReference type="PANTHER" id="PTHR40758:SF1">
    <property type="entry name" value="CONSERVED PROTEIN"/>
    <property type="match status" value="1"/>
</dbReference>
<dbReference type="RefSeq" id="WP_282766856.1">
    <property type="nucleotide sequence ID" value="NZ_JASCTH010000044.1"/>
</dbReference>
<dbReference type="Pfam" id="PF07398">
    <property type="entry name" value="MDMPI_C"/>
    <property type="match status" value="1"/>
</dbReference>
<accession>A0ABT6X0F3</accession>
<evidence type="ECO:0000259" key="2">
    <source>
        <dbReference type="Pfam" id="PF11716"/>
    </source>
</evidence>
<evidence type="ECO:0000259" key="1">
    <source>
        <dbReference type="Pfam" id="PF07398"/>
    </source>
</evidence>
<feature type="domain" description="MDMPI C-terminal" evidence="1">
    <location>
        <begin position="153"/>
        <end position="242"/>
    </location>
</feature>
<comment type="caution">
    <text evidence="3">The sequence shown here is derived from an EMBL/GenBank/DDBJ whole genome shotgun (WGS) entry which is preliminary data.</text>
</comment>
<dbReference type="NCBIfam" id="TIGR03083">
    <property type="entry name" value="maleylpyruvate isomerase family mycothiol-dependent enzyme"/>
    <property type="match status" value="1"/>
</dbReference>
<protein>
    <submittedName>
        <fullName evidence="3">Maleylpyruvate isomerase family mycothiol-dependent enzyme</fullName>
    </submittedName>
</protein>
<proteinExistence type="predicted"/>
<sequence>MTSTPPFPDLLTLIEGRSAALRDAVAAAPDLSVTVPGCPGWSLTDLVAHLGGVQRFWAAAVAAADDSGPPARERVGDQEPQGDLLGWSAASTGLLLAALRDAGPESPCWTWWAGSGVPLTAEAVARHQVQEAAVHAYDAQETIGGAEPLPAAVAVDGVGEFLSVGLGSLGAWPHRPARVALQAIEGPSWTLDLSPSGAKEGPAASGEPVTRIHATASDLVLALYRRIPLVDVRVDGDRTVAEQLLGWSGND</sequence>
<dbReference type="GO" id="GO:0016853">
    <property type="term" value="F:isomerase activity"/>
    <property type="evidence" value="ECO:0007669"/>
    <property type="project" value="UniProtKB-KW"/>
</dbReference>
<name>A0ABT6X0F3_9ACTN</name>
<dbReference type="EMBL" id="JASCTH010000044">
    <property type="protein sequence ID" value="MDI6105394.1"/>
    <property type="molecule type" value="Genomic_DNA"/>
</dbReference>
<keyword evidence="4" id="KW-1185">Reference proteome</keyword>
<dbReference type="PANTHER" id="PTHR40758">
    <property type="entry name" value="CONSERVED PROTEIN"/>
    <property type="match status" value="1"/>
</dbReference>
<evidence type="ECO:0000313" key="3">
    <source>
        <dbReference type="EMBL" id="MDI6105394.1"/>
    </source>
</evidence>
<reference evidence="3 4" key="1">
    <citation type="submission" date="2023-05" db="EMBL/GenBank/DDBJ databases">
        <title>Actinoplanes sp. NEAU-A12 genome sequencing.</title>
        <authorList>
            <person name="Wang Z.-S."/>
        </authorList>
    </citation>
    <scope>NUCLEOTIDE SEQUENCE [LARGE SCALE GENOMIC DNA]</scope>
    <source>
        <strain evidence="3 4">NEAU-A12</strain>
    </source>
</reference>
<dbReference type="Pfam" id="PF11716">
    <property type="entry name" value="MDMPI_N"/>
    <property type="match status" value="1"/>
</dbReference>
<dbReference type="InterPro" id="IPR034660">
    <property type="entry name" value="DinB/YfiT-like"/>
</dbReference>
<dbReference type="InterPro" id="IPR024344">
    <property type="entry name" value="MDMPI_metal-binding"/>
</dbReference>
<dbReference type="Gene3D" id="1.20.120.450">
    <property type="entry name" value="dinb family like domain"/>
    <property type="match status" value="1"/>
</dbReference>
<organism evidence="3 4">
    <name type="scientific">Actinoplanes sandaracinus</name>
    <dbReference type="NCBI Taxonomy" id="3045177"/>
    <lineage>
        <taxon>Bacteria</taxon>
        <taxon>Bacillati</taxon>
        <taxon>Actinomycetota</taxon>
        <taxon>Actinomycetes</taxon>
        <taxon>Micromonosporales</taxon>
        <taxon>Micromonosporaceae</taxon>
        <taxon>Actinoplanes</taxon>
    </lineage>
</organism>
<evidence type="ECO:0000313" key="4">
    <source>
        <dbReference type="Proteomes" id="UP001241758"/>
    </source>
</evidence>
<keyword evidence="3" id="KW-0413">Isomerase</keyword>
<dbReference type="InterPro" id="IPR017517">
    <property type="entry name" value="Maleyloyr_isom"/>
</dbReference>
<dbReference type="InterPro" id="IPR010872">
    <property type="entry name" value="MDMPI_C-term_domain"/>
</dbReference>
<gene>
    <name evidence="3" type="ORF">QLQ12_43115</name>
</gene>